<dbReference type="EMBL" id="PUHQ01000028">
    <property type="protein sequence ID" value="KAG0662267.1"/>
    <property type="molecule type" value="Genomic_DNA"/>
</dbReference>
<dbReference type="GO" id="GO:0003735">
    <property type="term" value="F:structural constituent of ribosome"/>
    <property type="evidence" value="ECO:0007669"/>
    <property type="project" value="InterPro"/>
</dbReference>
<reference evidence="5 6" key="1">
    <citation type="submission" date="2020-11" db="EMBL/GenBank/DDBJ databases">
        <title>Kefir isolates.</title>
        <authorList>
            <person name="Marcisauskas S."/>
            <person name="Kim Y."/>
            <person name="Blasche S."/>
        </authorList>
    </citation>
    <scope>NUCLEOTIDE SEQUENCE [LARGE SCALE GENOMIC DNA]</scope>
    <source>
        <strain evidence="5 6">KR</strain>
    </source>
</reference>
<name>A0A9P7B7G0_RHOMI</name>
<dbReference type="Proteomes" id="UP000777482">
    <property type="component" value="Unassembled WGS sequence"/>
</dbReference>
<dbReference type="AlphaFoldDB" id="A0A9P7B7G0"/>
<dbReference type="GO" id="GO:0005737">
    <property type="term" value="C:cytoplasm"/>
    <property type="evidence" value="ECO:0007669"/>
    <property type="project" value="UniProtKB-ARBA"/>
</dbReference>
<sequence>MLSRTAFQLARGAAAPTSFAPLASTSRAVLLHSPAPSQQRTFSASAPASESRGKRKTRLVRKANLDKKAQLVRQHEQSRPDPVLGYAQGNQELWDKSLLKQILLRKEDVWAGKGAGSAAEEGSPAGSGEHYTPHLFNFGLKAETAHQLSDLLPPTAALRSTLGDQATSVGSVMVSRFEDATRAEQEKRDTLMRIVDLRNADSKGIEVENTRRIVEAFGRVPGDTASPEVQAAILTMRIRSLSSHLIALPRDIQNRQALRLMISRRARLLKYLRKVSVTRYEDVLDKIGVEPRAVEGEVVITKEDLRTMIRGQ</sequence>
<keyword evidence="6" id="KW-1185">Reference proteome</keyword>
<dbReference type="CDD" id="cd00677">
    <property type="entry name" value="S15_NS1_EPRS_RNA-bind"/>
    <property type="match status" value="1"/>
</dbReference>
<evidence type="ECO:0000256" key="1">
    <source>
        <dbReference type="ARBA" id="ARBA00008434"/>
    </source>
</evidence>
<feature type="compositionally biased region" description="Polar residues" evidence="4">
    <location>
        <begin position="35"/>
        <end position="48"/>
    </location>
</feature>
<evidence type="ECO:0000256" key="4">
    <source>
        <dbReference type="SAM" id="MobiDB-lite"/>
    </source>
</evidence>
<dbReference type="Gene3D" id="1.10.287.10">
    <property type="entry name" value="S15/NS1, RNA-binding"/>
    <property type="match status" value="1"/>
</dbReference>
<comment type="caution">
    <text evidence="5">The sequence shown here is derived from an EMBL/GenBank/DDBJ whole genome shotgun (WGS) entry which is preliminary data.</text>
</comment>
<dbReference type="InterPro" id="IPR005290">
    <property type="entry name" value="Ribosomal_uS15_bac-type"/>
</dbReference>
<accession>A0A9P7B7G0</accession>
<comment type="similarity">
    <text evidence="1">Belongs to the universal ribosomal protein uS15 family.</text>
</comment>
<dbReference type="PROSITE" id="PS00362">
    <property type="entry name" value="RIBOSOMAL_S15"/>
    <property type="match status" value="1"/>
</dbReference>
<keyword evidence="2" id="KW-0689">Ribosomal protein</keyword>
<protein>
    <recommendedName>
        <fullName evidence="7">Ribosomal protein S15</fullName>
    </recommendedName>
</protein>
<dbReference type="InterPro" id="IPR009068">
    <property type="entry name" value="uS15_NS1_RNA-bd_sf"/>
</dbReference>
<dbReference type="InterPro" id="IPR000589">
    <property type="entry name" value="Ribosomal_uS15"/>
</dbReference>
<evidence type="ECO:0000256" key="3">
    <source>
        <dbReference type="ARBA" id="ARBA00023274"/>
    </source>
</evidence>
<feature type="region of interest" description="Disordered" evidence="4">
    <location>
        <begin position="33"/>
        <end position="84"/>
    </location>
</feature>
<dbReference type="Pfam" id="PF00312">
    <property type="entry name" value="Ribosomal_S15"/>
    <property type="match status" value="1"/>
</dbReference>
<dbReference type="GO" id="GO:0006412">
    <property type="term" value="P:translation"/>
    <property type="evidence" value="ECO:0007669"/>
    <property type="project" value="InterPro"/>
</dbReference>
<dbReference type="PANTHER" id="PTHR23321">
    <property type="entry name" value="RIBOSOMAL PROTEIN S15, BACTERIAL AND ORGANELLAR"/>
    <property type="match status" value="1"/>
</dbReference>
<gene>
    <name evidence="5" type="ORF">C6P46_003453</name>
</gene>
<dbReference type="SMART" id="SM01387">
    <property type="entry name" value="Ribosomal_S15"/>
    <property type="match status" value="1"/>
</dbReference>
<dbReference type="OrthoDB" id="441444at2759"/>
<dbReference type="GO" id="GO:0005840">
    <property type="term" value="C:ribosome"/>
    <property type="evidence" value="ECO:0007669"/>
    <property type="project" value="UniProtKB-KW"/>
</dbReference>
<evidence type="ECO:0000313" key="6">
    <source>
        <dbReference type="Proteomes" id="UP000777482"/>
    </source>
</evidence>
<dbReference type="GO" id="GO:1990904">
    <property type="term" value="C:ribonucleoprotein complex"/>
    <property type="evidence" value="ECO:0007669"/>
    <property type="project" value="UniProtKB-KW"/>
</dbReference>
<dbReference type="SUPFAM" id="SSF47060">
    <property type="entry name" value="S15/NS1 RNA-binding domain"/>
    <property type="match status" value="1"/>
</dbReference>
<proteinExistence type="inferred from homology"/>
<feature type="compositionally biased region" description="Basic and acidic residues" evidence="4">
    <location>
        <begin position="63"/>
        <end position="79"/>
    </location>
</feature>
<dbReference type="PANTHER" id="PTHR23321:SF26">
    <property type="entry name" value="SMALL RIBOSOMAL SUBUNIT PROTEIN US15M"/>
    <property type="match status" value="1"/>
</dbReference>
<evidence type="ECO:0000256" key="2">
    <source>
        <dbReference type="ARBA" id="ARBA00022980"/>
    </source>
</evidence>
<organism evidence="5 6">
    <name type="scientific">Rhodotorula mucilaginosa</name>
    <name type="common">Yeast</name>
    <name type="synonym">Rhodotorula rubra</name>
    <dbReference type="NCBI Taxonomy" id="5537"/>
    <lineage>
        <taxon>Eukaryota</taxon>
        <taxon>Fungi</taxon>
        <taxon>Dikarya</taxon>
        <taxon>Basidiomycota</taxon>
        <taxon>Pucciniomycotina</taxon>
        <taxon>Microbotryomycetes</taxon>
        <taxon>Sporidiobolales</taxon>
        <taxon>Sporidiobolaceae</taxon>
        <taxon>Rhodotorula</taxon>
    </lineage>
</organism>
<dbReference type="HAMAP" id="MF_01343_B">
    <property type="entry name" value="Ribosomal_uS15_B"/>
    <property type="match status" value="1"/>
</dbReference>
<keyword evidence="3" id="KW-0687">Ribonucleoprotein</keyword>
<evidence type="ECO:0000313" key="5">
    <source>
        <dbReference type="EMBL" id="KAG0662267.1"/>
    </source>
</evidence>
<evidence type="ECO:0008006" key="7">
    <source>
        <dbReference type="Google" id="ProtNLM"/>
    </source>
</evidence>
<dbReference type="NCBIfam" id="TIGR00952">
    <property type="entry name" value="S15_bact"/>
    <property type="match status" value="1"/>
</dbReference>